<dbReference type="Proteomes" id="UP000284908">
    <property type="component" value="Unassembled WGS sequence"/>
</dbReference>
<dbReference type="SUPFAM" id="SSF54001">
    <property type="entry name" value="Cysteine proteinases"/>
    <property type="match status" value="1"/>
</dbReference>
<dbReference type="AlphaFoldDB" id="A0A419N4R1"/>
<evidence type="ECO:0000313" key="2">
    <source>
        <dbReference type="Proteomes" id="UP000284908"/>
    </source>
</evidence>
<reference evidence="1 2" key="1">
    <citation type="submission" date="2018-09" db="EMBL/GenBank/DDBJ databases">
        <authorList>
            <person name="Le Fleche-Mateos A."/>
        </authorList>
    </citation>
    <scope>NUCLEOTIDE SEQUENCE [LARGE SCALE GENOMIC DNA]</scope>
    <source>
        <strain evidence="1 2">DSM 27399</strain>
    </source>
</reference>
<evidence type="ECO:0000313" key="1">
    <source>
        <dbReference type="EMBL" id="RJT40152.1"/>
    </source>
</evidence>
<gene>
    <name evidence="1" type="ORF">D6C13_19500</name>
</gene>
<dbReference type="Gene3D" id="3.90.70.20">
    <property type="match status" value="1"/>
</dbReference>
<organism evidence="1 2">
    <name type="scientific">Rahnella woolbedingensis</name>
    <dbReference type="NCBI Taxonomy" id="1510574"/>
    <lineage>
        <taxon>Bacteria</taxon>
        <taxon>Pseudomonadati</taxon>
        <taxon>Pseudomonadota</taxon>
        <taxon>Gammaproteobacteria</taxon>
        <taxon>Enterobacterales</taxon>
        <taxon>Yersiniaceae</taxon>
        <taxon>Rahnella</taxon>
    </lineage>
</organism>
<keyword evidence="2" id="KW-1185">Reference proteome</keyword>
<dbReference type="OrthoDB" id="6852685at2"/>
<dbReference type="EMBL" id="RAHH01000026">
    <property type="protein sequence ID" value="RJT40152.1"/>
    <property type="molecule type" value="Genomic_DNA"/>
</dbReference>
<sequence length="188" mass="21726">MKRNFAIDQNKILQEHNLTIDPDIRDGLCAGMVIEWLRREISGQRQSGIRYRHAEDFTSRQRSFDLHYEVKKELPLALKSDSFTSTLICNSKAQDLSFHLRAVSAGFFCLGLFPDAEHLNGHMIGLAIEDGRYRIFDPNHGEFETTNKHVPNMALLKCQKFISTHYLSVSSARMEIYELKRKFTTSPF</sequence>
<name>A0A419N4R1_9GAMM</name>
<comment type="caution">
    <text evidence="1">The sequence shown here is derived from an EMBL/GenBank/DDBJ whole genome shotgun (WGS) entry which is preliminary data.</text>
</comment>
<proteinExistence type="predicted"/>
<protein>
    <recommendedName>
        <fullName evidence="3">Peptidase C58 YopT-type domain-containing protein</fullName>
    </recommendedName>
</protein>
<evidence type="ECO:0008006" key="3">
    <source>
        <dbReference type="Google" id="ProtNLM"/>
    </source>
</evidence>
<dbReference type="InterPro" id="IPR038765">
    <property type="entry name" value="Papain-like_cys_pep_sf"/>
</dbReference>
<dbReference type="RefSeq" id="WP_120134328.1">
    <property type="nucleotide sequence ID" value="NZ_RAHH01000026.1"/>
</dbReference>
<accession>A0A419N4R1</accession>